<gene>
    <name evidence="1" type="ORF">AMC81_PE00708</name>
</gene>
<dbReference type="EMBL" id="CP013573">
    <property type="protein sequence ID" value="ANL88953.1"/>
    <property type="molecule type" value="Genomic_DNA"/>
</dbReference>
<evidence type="ECO:0000313" key="2">
    <source>
        <dbReference type="Proteomes" id="UP000078551"/>
    </source>
</evidence>
<evidence type="ECO:0000313" key="1">
    <source>
        <dbReference type="EMBL" id="ANL88953.1"/>
    </source>
</evidence>
<keyword evidence="1" id="KW-0614">Plasmid</keyword>
<organism evidence="1 2">
    <name type="scientific">Rhizobium phaseoli</name>
    <dbReference type="NCBI Taxonomy" id="396"/>
    <lineage>
        <taxon>Bacteria</taxon>
        <taxon>Pseudomonadati</taxon>
        <taxon>Pseudomonadota</taxon>
        <taxon>Alphaproteobacteria</taxon>
        <taxon>Hyphomicrobiales</taxon>
        <taxon>Rhizobiaceae</taxon>
        <taxon>Rhizobium/Agrobacterium group</taxon>
        <taxon>Rhizobium</taxon>
    </lineage>
</organism>
<protein>
    <submittedName>
        <fullName evidence="1">Uncharacterized protein</fullName>
    </submittedName>
</protein>
<name>A0ABM6CKP7_9HYPH</name>
<dbReference type="Proteomes" id="UP000078551">
    <property type="component" value="Plasmid pRphaN771e"/>
</dbReference>
<sequence length="98" mass="11057">MRVRYAFGAFSNIAGTEFLQPSVRSNSEKAAQSHHCCLRNAAVFCDCGSALESNRVRLLKHPPGHLFHLVREEDSSLSDELFQFLKILRTLISQRTHG</sequence>
<reference evidence="1 2" key="1">
    <citation type="submission" date="2015-11" db="EMBL/GenBank/DDBJ databases">
        <title>The limits of bacterial species coexistence and the symbiotic plasmid transference in sympatric Rhizobium populations.</title>
        <authorList>
            <person name="Perez-Carrascal O.M."/>
            <person name="VanInsberghe D."/>
            <person name="Juarez S."/>
            <person name="Polz M.F."/>
            <person name="Vinuesa P."/>
            <person name="Gonzalez V."/>
        </authorList>
    </citation>
    <scope>NUCLEOTIDE SEQUENCE [LARGE SCALE GENOMIC DNA]</scope>
    <source>
        <strain evidence="1 2">N771</strain>
        <plasmid evidence="1 2">pRphaN771e</plasmid>
    </source>
</reference>
<geneLocation type="plasmid" evidence="1 2">
    <name>pRphaN771e</name>
</geneLocation>
<accession>A0ABM6CKP7</accession>
<keyword evidence="2" id="KW-1185">Reference proteome</keyword>
<proteinExistence type="predicted"/>